<keyword evidence="2" id="KW-0732">Signal</keyword>
<name>A0ABT6YC80_9BACT</name>
<feature type="coiled-coil region" evidence="1">
    <location>
        <begin position="47"/>
        <end position="107"/>
    </location>
</feature>
<protein>
    <submittedName>
        <fullName evidence="3">DUF3826 domain-containing protein</fullName>
    </submittedName>
</protein>
<evidence type="ECO:0000313" key="3">
    <source>
        <dbReference type="EMBL" id="MDI9861150.1"/>
    </source>
</evidence>
<evidence type="ECO:0000256" key="1">
    <source>
        <dbReference type="SAM" id="Coils"/>
    </source>
</evidence>
<feature type="signal peptide" evidence="2">
    <location>
        <begin position="1"/>
        <end position="22"/>
    </location>
</feature>
<organism evidence="3 4">
    <name type="scientific">Flectobacillus roseus</name>
    <dbReference type="NCBI Taxonomy" id="502259"/>
    <lineage>
        <taxon>Bacteria</taxon>
        <taxon>Pseudomonadati</taxon>
        <taxon>Bacteroidota</taxon>
        <taxon>Cytophagia</taxon>
        <taxon>Cytophagales</taxon>
        <taxon>Flectobacillaceae</taxon>
        <taxon>Flectobacillus</taxon>
    </lineage>
</organism>
<dbReference type="EMBL" id="JASHIF010000018">
    <property type="protein sequence ID" value="MDI9861150.1"/>
    <property type="molecule type" value="Genomic_DNA"/>
</dbReference>
<accession>A0ABT6YC80</accession>
<sequence>MFQFRLLSITALLLGFVLLGNAQNAQDISAKEAAYTKTITDRADKIVQKLEVKKEKKALKVRDLIANQYRNLNDIHEQKKNSILALKGNTSLNKEQLAAEIQKVEQKTEVDQTTLHEKFIKSLSKELSDTQVEAVKDGMTYNVLPNTYKAYQEMLPDLTKEQKKQILDYLTEAREHAMDAETSEKKHAWFGKYKGKINNYLSAQGVDMKKAGQEWEKKIKAAESSKKEPNKTSGQ</sequence>
<dbReference type="Proteomes" id="UP001236507">
    <property type="component" value="Unassembled WGS sequence"/>
</dbReference>
<reference evidence="3 4" key="1">
    <citation type="submission" date="2023-05" db="EMBL/GenBank/DDBJ databases">
        <title>Novel species of genus Flectobacillus isolated from stream in China.</title>
        <authorList>
            <person name="Lu H."/>
        </authorList>
    </citation>
    <scope>NUCLEOTIDE SEQUENCE [LARGE SCALE GENOMIC DNA]</scope>
    <source>
        <strain evidence="3 4">KCTC 42575</strain>
    </source>
</reference>
<evidence type="ECO:0000256" key="2">
    <source>
        <dbReference type="SAM" id="SignalP"/>
    </source>
</evidence>
<keyword evidence="4" id="KW-1185">Reference proteome</keyword>
<dbReference type="Pfam" id="PF12875">
    <property type="entry name" value="DUF3826"/>
    <property type="match status" value="1"/>
</dbReference>
<gene>
    <name evidence="3" type="ORF">QM524_18175</name>
</gene>
<evidence type="ECO:0000313" key="4">
    <source>
        <dbReference type="Proteomes" id="UP001236507"/>
    </source>
</evidence>
<dbReference type="InterPro" id="IPR024284">
    <property type="entry name" value="DUF3826"/>
</dbReference>
<comment type="caution">
    <text evidence="3">The sequence shown here is derived from an EMBL/GenBank/DDBJ whole genome shotgun (WGS) entry which is preliminary data.</text>
</comment>
<keyword evidence="1" id="KW-0175">Coiled coil</keyword>
<dbReference type="RefSeq" id="WP_283345643.1">
    <property type="nucleotide sequence ID" value="NZ_JASHIF010000018.1"/>
</dbReference>
<proteinExistence type="predicted"/>
<feature type="chain" id="PRO_5047413177" evidence="2">
    <location>
        <begin position="23"/>
        <end position="235"/>
    </location>
</feature>